<proteinExistence type="predicted"/>
<dbReference type="InterPro" id="IPR005537">
    <property type="entry name" value="RAMP_III_fam"/>
</dbReference>
<dbReference type="EMBL" id="OX458932">
    <property type="protein sequence ID" value="CAI9084830.1"/>
    <property type="molecule type" value="Genomic_DNA"/>
</dbReference>
<evidence type="ECO:0000259" key="2">
    <source>
        <dbReference type="Pfam" id="PF03787"/>
    </source>
</evidence>
<dbReference type="InterPro" id="IPR013410">
    <property type="entry name" value="CRISPR-assoc_RAMP_Cmr4"/>
</dbReference>
<organism evidence="3 4">
    <name type="scientific">Candidatus Methylacidiphilum fumarolicum</name>
    <dbReference type="NCBI Taxonomy" id="591154"/>
    <lineage>
        <taxon>Bacteria</taxon>
        <taxon>Pseudomonadati</taxon>
        <taxon>Verrucomicrobiota</taxon>
        <taxon>Methylacidiphilae</taxon>
        <taxon>Methylacidiphilales</taxon>
        <taxon>Methylacidiphilaceae</taxon>
        <taxon>Methylacidiphilum (ex Ratnadevi et al. 2023)</taxon>
    </lineage>
</organism>
<dbReference type="EC" id="3.1.-.-" evidence="3"/>
<keyword evidence="3" id="KW-0378">Hydrolase</keyword>
<reference evidence="3" key="1">
    <citation type="submission" date="2023-03" db="EMBL/GenBank/DDBJ databases">
        <authorList>
            <person name="Cremers G."/>
            <person name="Picone N."/>
        </authorList>
    </citation>
    <scope>NUCLEOTIDE SEQUENCE</scope>
    <source>
        <strain evidence="3">Sample_alias</strain>
    </source>
</reference>
<gene>
    <name evidence="3" type="ORF">MFUM_0438</name>
</gene>
<evidence type="ECO:0000256" key="1">
    <source>
        <dbReference type="ARBA" id="ARBA00023118"/>
    </source>
</evidence>
<dbReference type="RefSeq" id="WP_009060278.1">
    <property type="nucleotide sequence ID" value="NZ_JAHXRZ010000003.1"/>
</dbReference>
<evidence type="ECO:0000313" key="4">
    <source>
        <dbReference type="Proteomes" id="UP001161497"/>
    </source>
</evidence>
<sequence>MATSESAIIYLFTRTSLHVGSGGSVGAIDLPIIRERHTAFPIIPGSALKGVFADEWIEINENTYQSNDAEIKEHIYQRNTEGKDLFGTEEKGGMLQFSEAKLLLFPIRSPKGCFGWITCPLILKRYCRDTGQTILDSIQLSDNKALFKKESCLCINEGGKEKVILEEYIFEKTQEDSEEIIKAFVNQLPVDLVSIDPIWKEIGNRLVIVSDSMMSFFTQSACEIAQHVKINDKTGTAESGALFNQENVPSETAFYSIVRKGPSRNENSFKPIEVLEKKIKEKNYLFQFGADAGTGLGYCTTYLTKTTHKEGESNNG</sequence>
<dbReference type="PANTHER" id="PTHR36700:SF1">
    <property type="entry name" value="CRISPR SYSTEM CMR SUBUNIT CMR4"/>
    <property type="match status" value="1"/>
</dbReference>
<accession>A0ABN8XE02</accession>
<dbReference type="Pfam" id="PF03787">
    <property type="entry name" value="RAMPs"/>
    <property type="match status" value="1"/>
</dbReference>
<name>A0ABN8XE02_9BACT</name>
<evidence type="ECO:0000313" key="3">
    <source>
        <dbReference type="EMBL" id="CAI9084830.1"/>
    </source>
</evidence>
<protein>
    <submittedName>
        <fullName evidence="3">CRISPR system Cmr endoribonuclease Cmr4</fullName>
        <ecNumber evidence="3">3.1.-.-</ecNumber>
    </submittedName>
</protein>
<keyword evidence="4" id="KW-1185">Reference proteome</keyword>
<dbReference type="NCBIfam" id="TIGR02580">
    <property type="entry name" value="cas_RAMP_Cmr4"/>
    <property type="match status" value="1"/>
</dbReference>
<dbReference type="PANTHER" id="PTHR36700">
    <property type="entry name" value="CRISPR SYSTEM CMR SUBUNIT CMR4"/>
    <property type="match status" value="1"/>
</dbReference>
<dbReference type="GO" id="GO:0016787">
    <property type="term" value="F:hydrolase activity"/>
    <property type="evidence" value="ECO:0007669"/>
    <property type="project" value="UniProtKB-KW"/>
</dbReference>
<feature type="domain" description="CRISPR type III-associated protein" evidence="2">
    <location>
        <begin position="13"/>
        <end position="299"/>
    </location>
</feature>
<dbReference type="Proteomes" id="UP001161497">
    <property type="component" value="Chromosome"/>
</dbReference>
<keyword evidence="1" id="KW-0051">Antiviral defense</keyword>